<dbReference type="CDD" id="cd05688">
    <property type="entry name" value="S1_RPS1_repeat_ec3"/>
    <property type="match status" value="1"/>
</dbReference>
<dbReference type="InterPro" id="IPR035104">
    <property type="entry name" value="Ribosomal_protein_S1-like"/>
</dbReference>
<dbReference type="GO" id="GO:0005840">
    <property type="term" value="C:ribosome"/>
    <property type="evidence" value="ECO:0007669"/>
    <property type="project" value="UniProtKB-KW"/>
</dbReference>
<dbReference type="FunFam" id="2.40.50.140:FF:000103">
    <property type="entry name" value="protein RRP5 homolog"/>
    <property type="match status" value="1"/>
</dbReference>
<evidence type="ECO:0000256" key="3">
    <source>
        <dbReference type="ARBA" id="ARBA00023274"/>
    </source>
</evidence>
<accession>A0A382TFY6</accession>
<dbReference type="PROSITE" id="PS50126">
    <property type="entry name" value="S1"/>
    <property type="match status" value="2"/>
</dbReference>
<dbReference type="Pfam" id="PF00575">
    <property type="entry name" value="S1"/>
    <property type="match status" value="2"/>
</dbReference>
<organism evidence="5">
    <name type="scientific">marine metagenome</name>
    <dbReference type="NCBI Taxonomy" id="408172"/>
    <lineage>
        <taxon>unclassified sequences</taxon>
        <taxon>metagenomes</taxon>
        <taxon>ecological metagenomes</taxon>
    </lineage>
</organism>
<feature type="domain" description="S1 motif" evidence="4">
    <location>
        <begin position="57"/>
        <end position="125"/>
    </location>
</feature>
<reference evidence="5" key="1">
    <citation type="submission" date="2018-05" db="EMBL/GenBank/DDBJ databases">
        <authorList>
            <person name="Lanie J.A."/>
            <person name="Ng W.-L."/>
            <person name="Kazmierczak K.M."/>
            <person name="Andrzejewski T.M."/>
            <person name="Davidsen T.M."/>
            <person name="Wayne K.J."/>
            <person name="Tettelin H."/>
            <person name="Glass J.I."/>
            <person name="Rusch D."/>
            <person name="Podicherti R."/>
            <person name="Tsui H.-C.T."/>
            <person name="Winkler M.E."/>
        </authorList>
    </citation>
    <scope>NUCLEOTIDE SEQUENCE</scope>
</reference>
<dbReference type="EMBL" id="UINC01136292">
    <property type="protein sequence ID" value="SVD20976.1"/>
    <property type="molecule type" value="Genomic_DNA"/>
</dbReference>
<feature type="domain" description="S1 motif" evidence="4">
    <location>
        <begin position="142"/>
        <end position="211"/>
    </location>
</feature>
<feature type="non-terminal residue" evidence="5">
    <location>
        <position position="302"/>
    </location>
</feature>
<name>A0A382TFY6_9ZZZZ</name>
<protein>
    <recommendedName>
        <fullName evidence="4">S1 motif domain-containing protein</fullName>
    </recommendedName>
</protein>
<dbReference type="SMART" id="SM00316">
    <property type="entry name" value="S1"/>
    <property type="match status" value="2"/>
</dbReference>
<dbReference type="GO" id="GO:0003735">
    <property type="term" value="F:structural constituent of ribosome"/>
    <property type="evidence" value="ECO:0007669"/>
    <property type="project" value="TreeGrafter"/>
</dbReference>
<dbReference type="SUPFAM" id="SSF50249">
    <property type="entry name" value="Nucleic acid-binding proteins"/>
    <property type="match status" value="2"/>
</dbReference>
<dbReference type="Gene3D" id="2.40.50.140">
    <property type="entry name" value="Nucleic acid-binding proteins"/>
    <property type="match status" value="2"/>
</dbReference>
<proteinExistence type="inferred from homology"/>
<dbReference type="GO" id="GO:0003729">
    <property type="term" value="F:mRNA binding"/>
    <property type="evidence" value="ECO:0007669"/>
    <property type="project" value="TreeGrafter"/>
</dbReference>
<evidence type="ECO:0000313" key="5">
    <source>
        <dbReference type="EMBL" id="SVD20976.1"/>
    </source>
</evidence>
<dbReference type="InterPro" id="IPR012340">
    <property type="entry name" value="NA-bd_OB-fold"/>
</dbReference>
<keyword evidence="2" id="KW-0689">Ribosomal protein</keyword>
<evidence type="ECO:0000256" key="1">
    <source>
        <dbReference type="ARBA" id="ARBA00006767"/>
    </source>
</evidence>
<dbReference type="InterPro" id="IPR050437">
    <property type="entry name" value="Ribos_protein_bS1-like"/>
</dbReference>
<dbReference type="PANTHER" id="PTHR10724">
    <property type="entry name" value="30S RIBOSOMAL PROTEIN S1"/>
    <property type="match status" value="1"/>
</dbReference>
<dbReference type="AlphaFoldDB" id="A0A382TFY6"/>
<feature type="non-terminal residue" evidence="5">
    <location>
        <position position="1"/>
    </location>
</feature>
<sequence length="302" mass="33639">DAEDSASQLVDFVGKELRTKVIEINRRKNRAILSERAAMSEWRQEQKDLILKVLEEGQVRDGTVSSIADFGVFVDIGGADGLAHVTELSWERNKKPKELFKVGDSVKAFILKIEPETKKISLSLKRASTGAWDEVVERMVIGQVLIGRVTKLMKFGAFIHLEGPVEGLVHISEVTNRRIQHPQDVLKENDVVPVKLVRIDKERHRLGLSVRQARNDAEAMGFGFDRNGALIDWPDDVRAEFDLPSRDASKINDELQTATESAIQEAVARDPEPVSAFAQAFADALEQADVDDDDIEGSNDES</sequence>
<dbReference type="GO" id="GO:0006412">
    <property type="term" value="P:translation"/>
    <property type="evidence" value="ECO:0007669"/>
    <property type="project" value="TreeGrafter"/>
</dbReference>
<dbReference type="PANTHER" id="PTHR10724:SF7">
    <property type="entry name" value="SMALL RIBOSOMAL SUBUNIT PROTEIN BS1C"/>
    <property type="match status" value="1"/>
</dbReference>
<evidence type="ECO:0000259" key="4">
    <source>
        <dbReference type="PROSITE" id="PS50126"/>
    </source>
</evidence>
<keyword evidence="3" id="KW-0687">Ribonucleoprotein</keyword>
<comment type="similarity">
    <text evidence="1">Belongs to the bacterial ribosomal protein bS1 family.</text>
</comment>
<evidence type="ECO:0000256" key="2">
    <source>
        <dbReference type="ARBA" id="ARBA00022980"/>
    </source>
</evidence>
<gene>
    <name evidence="5" type="ORF">METZ01_LOCUS373830</name>
</gene>
<dbReference type="InterPro" id="IPR003029">
    <property type="entry name" value="S1_domain"/>
</dbReference>
<dbReference type="PRINTS" id="PR00681">
    <property type="entry name" value="RIBOSOMALS1"/>
</dbReference>
<dbReference type="GO" id="GO:1990904">
    <property type="term" value="C:ribonucleoprotein complex"/>
    <property type="evidence" value="ECO:0007669"/>
    <property type="project" value="UniProtKB-KW"/>
</dbReference>